<dbReference type="VEuPathDB" id="VectorBase:HLOH_044645"/>
<reference evidence="2 3" key="1">
    <citation type="journal article" date="2020" name="Cell">
        <title>Large-Scale Comparative Analyses of Tick Genomes Elucidate Their Genetic Diversity and Vector Capacities.</title>
        <authorList>
            <consortium name="Tick Genome and Microbiome Consortium (TIGMIC)"/>
            <person name="Jia N."/>
            <person name="Wang J."/>
            <person name="Shi W."/>
            <person name="Du L."/>
            <person name="Sun Y."/>
            <person name="Zhan W."/>
            <person name="Jiang J.F."/>
            <person name="Wang Q."/>
            <person name="Zhang B."/>
            <person name="Ji P."/>
            <person name="Bell-Sakyi L."/>
            <person name="Cui X.M."/>
            <person name="Yuan T.T."/>
            <person name="Jiang B.G."/>
            <person name="Yang W.F."/>
            <person name="Lam T.T."/>
            <person name="Chang Q.C."/>
            <person name="Ding S.J."/>
            <person name="Wang X.J."/>
            <person name="Zhu J.G."/>
            <person name="Ruan X.D."/>
            <person name="Zhao L."/>
            <person name="Wei J.T."/>
            <person name="Ye R.Z."/>
            <person name="Que T.C."/>
            <person name="Du C.H."/>
            <person name="Zhou Y.H."/>
            <person name="Cheng J.X."/>
            <person name="Dai P.F."/>
            <person name="Guo W.B."/>
            <person name="Han X.H."/>
            <person name="Huang E.J."/>
            <person name="Li L.F."/>
            <person name="Wei W."/>
            <person name="Gao Y.C."/>
            <person name="Liu J.Z."/>
            <person name="Shao H.Z."/>
            <person name="Wang X."/>
            <person name="Wang C.C."/>
            <person name="Yang T.C."/>
            <person name="Huo Q.B."/>
            <person name="Li W."/>
            <person name="Chen H.Y."/>
            <person name="Chen S.E."/>
            <person name="Zhou L.G."/>
            <person name="Ni X.B."/>
            <person name="Tian J.H."/>
            <person name="Sheng Y."/>
            <person name="Liu T."/>
            <person name="Pan Y.S."/>
            <person name="Xia L.Y."/>
            <person name="Li J."/>
            <person name="Zhao F."/>
            <person name="Cao W.C."/>
        </authorList>
    </citation>
    <scope>NUCLEOTIDE SEQUENCE [LARGE SCALE GENOMIC DNA]</scope>
    <source>
        <strain evidence="2">HaeL-2018</strain>
    </source>
</reference>
<protein>
    <submittedName>
        <fullName evidence="2">Uncharacterized protein</fullName>
    </submittedName>
</protein>
<sequence>MTLVIVVFDVLRVPNKGVYGAATLVLCSLYPKNIDTCYQSGRLAKPKDGYPNPPTPFGGLRPRRPEPGPPVYPQCLCGQARLTADRAC</sequence>
<dbReference type="AlphaFoldDB" id="A0A9J6GKT4"/>
<evidence type="ECO:0000313" key="2">
    <source>
        <dbReference type="EMBL" id="KAH9379006.1"/>
    </source>
</evidence>
<proteinExistence type="predicted"/>
<gene>
    <name evidence="2" type="ORF">HPB48_006629</name>
</gene>
<feature type="region of interest" description="Disordered" evidence="1">
    <location>
        <begin position="45"/>
        <end position="67"/>
    </location>
</feature>
<dbReference type="Proteomes" id="UP000821853">
    <property type="component" value="Unassembled WGS sequence"/>
</dbReference>
<dbReference type="EMBL" id="JABSTR010000009">
    <property type="protein sequence ID" value="KAH9379006.1"/>
    <property type="molecule type" value="Genomic_DNA"/>
</dbReference>
<organism evidence="2 3">
    <name type="scientific">Haemaphysalis longicornis</name>
    <name type="common">Bush tick</name>
    <dbReference type="NCBI Taxonomy" id="44386"/>
    <lineage>
        <taxon>Eukaryota</taxon>
        <taxon>Metazoa</taxon>
        <taxon>Ecdysozoa</taxon>
        <taxon>Arthropoda</taxon>
        <taxon>Chelicerata</taxon>
        <taxon>Arachnida</taxon>
        <taxon>Acari</taxon>
        <taxon>Parasitiformes</taxon>
        <taxon>Ixodida</taxon>
        <taxon>Ixodoidea</taxon>
        <taxon>Ixodidae</taxon>
        <taxon>Haemaphysalinae</taxon>
        <taxon>Haemaphysalis</taxon>
    </lineage>
</organism>
<keyword evidence="3" id="KW-1185">Reference proteome</keyword>
<comment type="caution">
    <text evidence="2">The sequence shown here is derived from an EMBL/GenBank/DDBJ whole genome shotgun (WGS) entry which is preliminary data.</text>
</comment>
<name>A0A9J6GKT4_HAELO</name>
<accession>A0A9J6GKT4</accession>
<evidence type="ECO:0000313" key="3">
    <source>
        <dbReference type="Proteomes" id="UP000821853"/>
    </source>
</evidence>
<evidence type="ECO:0000256" key="1">
    <source>
        <dbReference type="SAM" id="MobiDB-lite"/>
    </source>
</evidence>